<evidence type="ECO:0000259" key="1">
    <source>
        <dbReference type="PROSITE" id="PS50853"/>
    </source>
</evidence>
<evidence type="ECO:0000313" key="3">
    <source>
        <dbReference type="Proteomes" id="UP001168528"/>
    </source>
</evidence>
<dbReference type="InterPro" id="IPR026444">
    <property type="entry name" value="Secre_tail"/>
</dbReference>
<name>A0ABT8RD73_9BACT</name>
<feature type="domain" description="Fibronectin type-III" evidence="1">
    <location>
        <begin position="20"/>
        <end position="116"/>
    </location>
</feature>
<dbReference type="SMART" id="SM00060">
    <property type="entry name" value="FN3"/>
    <property type="match status" value="2"/>
</dbReference>
<dbReference type="Proteomes" id="UP001168528">
    <property type="component" value="Unassembled WGS sequence"/>
</dbReference>
<dbReference type="InterPro" id="IPR036116">
    <property type="entry name" value="FN3_sf"/>
</dbReference>
<dbReference type="InterPro" id="IPR013783">
    <property type="entry name" value="Ig-like_fold"/>
</dbReference>
<accession>A0ABT8RD73</accession>
<dbReference type="NCBIfam" id="TIGR04183">
    <property type="entry name" value="Por_Secre_tail"/>
    <property type="match status" value="1"/>
</dbReference>
<organism evidence="2 3">
    <name type="scientific">Rhodocytophaga aerolata</name>
    <dbReference type="NCBI Taxonomy" id="455078"/>
    <lineage>
        <taxon>Bacteria</taxon>
        <taxon>Pseudomonadati</taxon>
        <taxon>Bacteroidota</taxon>
        <taxon>Cytophagia</taxon>
        <taxon>Cytophagales</taxon>
        <taxon>Rhodocytophagaceae</taxon>
        <taxon>Rhodocytophaga</taxon>
    </lineage>
</organism>
<dbReference type="Gene3D" id="2.60.40.10">
    <property type="entry name" value="Immunoglobulins"/>
    <property type="match status" value="3"/>
</dbReference>
<sequence>RAFNAGGGTLGSSSILVNTRPGLVVTFPSNNQTGLPLSFNVLVNAYAGASSALVQWRPVGGTYNTTNQSVQAGAGPYTLPVSGLTINTQYDLRVRALDVNGVLAETTLRITTTRSPQITSPANGATGLPSSFNVSVAAYPGAASMWLEYRIANSGSVFTVLQQSGSGPYTFTLSGLLGGTQYEIQARAFNAGGGTLGSSSILVNIAENPFVIAINGQSIDENSLIYLNQFQYTLTSQTIGGTVNYRWEFSKTNTFDSFVTFNTGNNTVLTLHAGQLESGERYYVRIASVKSNGAENVIKPVRSFYNALHPTVMYRPVGDITTTSTGLVSFHAQNATEAIYQIATDPSFDPATIVNIPGPARESALDPANPVSGQVVYIGRRCRVGINGRFVDITDPDNYLSSGPQWIYDYIAGLIPEQQYYIRMKLARRDANGNYLQTGYWYNVQTIRATGIPPRSNVVTYIQGGPTNVPITSPEIYVKDDPNYVETRYLLQISEDAGFSTFVYNTLEQTPKPYLVNIFRDLPTLKYNTVYYVRSGAYTINDPAGPNEPRWQNTFFKTVAAPARIAFEDEAQGAETHSRITVAPNPFSQSTKLTIAPNHNEVLVRITDMMGRTVEEINSSGGKSIMLGSQWKSGLYVIQVIDPAGEHETKTVKVLKQ</sequence>
<dbReference type="CDD" id="cd00063">
    <property type="entry name" value="FN3"/>
    <property type="match status" value="1"/>
</dbReference>
<reference evidence="2" key="1">
    <citation type="submission" date="2023-07" db="EMBL/GenBank/DDBJ databases">
        <title>The genome sequence of Rhodocytophaga aerolata KACC 12507.</title>
        <authorList>
            <person name="Zhang X."/>
        </authorList>
    </citation>
    <scope>NUCLEOTIDE SEQUENCE</scope>
    <source>
        <strain evidence="2">KACC 12507</strain>
    </source>
</reference>
<gene>
    <name evidence="2" type="ORF">Q0590_27010</name>
</gene>
<evidence type="ECO:0000313" key="2">
    <source>
        <dbReference type="EMBL" id="MDO1449959.1"/>
    </source>
</evidence>
<dbReference type="EMBL" id="JAUKPO010000024">
    <property type="protein sequence ID" value="MDO1449959.1"/>
    <property type="molecule type" value="Genomic_DNA"/>
</dbReference>
<comment type="caution">
    <text evidence="2">The sequence shown here is derived from an EMBL/GenBank/DDBJ whole genome shotgun (WGS) entry which is preliminary data.</text>
</comment>
<dbReference type="SUPFAM" id="SSF49265">
    <property type="entry name" value="Fibronectin type III"/>
    <property type="match status" value="1"/>
</dbReference>
<feature type="non-terminal residue" evidence="2">
    <location>
        <position position="1"/>
    </location>
</feature>
<dbReference type="PROSITE" id="PS50853">
    <property type="entry name" value="FN3"/>
    <property type="match status" value="1"/>
</dbReference>
<dbReference type="RefSeq" id="WP_302040762.1">
    <property type="nucleotide sequence ID" value="NZ_JAUKPO010000024.1"/>
</dbReference>
<keyword evidence="3" id="KW-1185">Reference proteome</keyword>
<protein>
    <submittedName>
        <fullName evidence="2">T9SS type A sorting domain-containing protein</fullName>
    </submittedName>
</protein>
<dbReference type="InterPro" id="IPR003961">
    <property type="entry name" value="FN3_dom"/>
</dbReference>
<proteinExistence type="predicted"/>